<comment type="caution">
    <text evidence="1">The sequence shown here is derived from an EMBL/GenBank/DDBJ whole genome shotgun (WGS) entry which is preliminary data.</text>
</comment>
<name>A0ABP0R9V4_9DINO</name>
<keyword evidence="2" id="KW-1185">Reference proteome</keyword>
<dbReference type="Proteomes" id="UP001642484">
    <property type="component" value="Unassembled WGS sequence"/>
</dbReference>
<protein>
    <submittedName>
        <fullName evidence="1">Uncharacterized protein</fullName>
    </submittedName>
</protein>
<sequence>MLWPRNLQRHHRMAIEMKEQPFWVSLQPGDAPCQSVRQATKIWRPLSSIKLQILAVSLRKDELEGPETHALVPALCLALMTCYLLPITANQTALTFHMKHFSQNPSWL</sequence>
<proteinExistence type="predicted"/>
<reference evidence="1 2" key="1">
    <citation type="submission" date="2024-02" db="EMBL/GenBank/DDBJ databases">
        <authorList>
            <person name="Chen Y."/>
            <person name="Shah S."/>
            <person name="Dougan E. K."/>
            <person name="Thang M."/>
            <person name="Chan C."/>
        </authorList>
    </citation>
    <scope>NUCLEOTIDE SEQUENCE [LARGE SCALE GENOMIC DNA]</scope>
</reference>
<accession>A0ABP0R9V4</accession>
<organism evidence="1 2">
    <name type="scientific">Durusdinium trenchii</name>
    <dbReference type="NCBI Taxonomy" id="1381693"/>
    <lineage>
        <taxon>Eukaryota</taxon>
        <taxon>Sar</taxon>
        <taxon>Alveolata</taxon>
        <taxon>Dinophyceae</taxon>
        <taxon>Suessiales</taxon>
        <taxon>Symbiodiniaceae</taxon>
        <taxon>Durusdinium</taxon>
    </lineage>
</organism>
<evidence type="ECO:0000313" key="2">
    <source>
        <dbReference type="Proteomes" id="UP001642484"/>
    </source>
</evidence>
<gene>
    <name evidence="1" type="ORF">CCMP2556_LOCUS46222</name>
</gene>
<dbReference type="EMBL" id="CAXAMN010025717">
    <property type="protein sequence ID" value="CAK9097352.1"/>
    <property type="molecule type" value="Genomic_DNA"/>
</dbReference>
<evidence type="ECO:0000313" key="1">
    <source>
        <dbReference type="EMBL" id="CAK9097352.1"/>
    </source>
</evidence>